<feature type="compositionally biased region" description="Basic and acidic residues" evidence="1">
    <location>
        <begin position="448"/>
        <end position="458"/>
    </location>
</feature>
<name>D6CVV3_THIA3</name>
<reference key="1">
    <citation type="submission" date="2009-07" db="EMBL/GenBank/DDBJ databases">
        <authorList>
            <person name="Genoscope - CEA"/>
        </authorList>
    </citation>
    <scope>NUCLEOTIDE SEQUENCE</scope>
    <source>
        <strain>3As</strain>
    </source>
</reference>
<dbReference type="KEGG" id="thi:THI_p0046"/>
<feature type="region of interest" description="Disordered" evidence="1">
    <location>
        <begin position="223"/>
        <end position="252"/>
    </location>
</feature>
<evidence type="ECO:0000313" key="3">
    <source>
        <dbReference type="EMBL" id="CAZ90442.1"/>
    </source>
</evidence>
<feature type="compositionally biased region" description="Basic and acidic residues" evidence="1">
    <location>
        <begin position="292"/>
        <end position="310"/>
    </location>
</feature>
<dbReference type="OrthoDB" id="7235451at2"/>
<reference key="3">
    <citation type="journal article" date="2010" name="PLoS Genet.">
        <title>Structure, function, and evolution of the Thiomonas spp. genome.</title>
        <authorList>
            <person name="Arsene-Ploetze F."/>
            <person name="Koechler S."/>
            <person name="Marchal M."/>
            <person name="Coppee J.-.Y."/>
            <person name="Chandler M."/>
            <person name="Bonnefoy V."/>
            <person name="Brochier-Armanet C."/>
            <person name="Barakat M."/>
            <person name="Barbe V."/>
            <person name="Battaglia-Brunet F."/>
            <person name="Bruneel O."/>
            <person name="Bryan C.G."/>
            <person name="Cleiss-Arnold J."/>
            <person name="Cruveiller S."/>
            <person name="Erhardt M."/>
            <person name="Heinrich-Salmeron A."/>
            <person name="Hommais F."/>
            <person name="Joulian C."/>
            <person name="Krin E."/>
            <person name="Lieutaud A."/>
            <person name="Lievremont D."/>
            <person name="Michel C."/>
            <person name="Muller D."/>
            <person name="Ortet P."/>
            <person name="Proux C."/>
            <person name="Siguier P."/>
            <person name="Roche D."/>
            <person name="Rouy Z."/>
            <person name="Salvignol G."/>
            <person name="Slyemi D."/>
            <person name="Talla E."/>
            <person name="Weiss S."/>
            <person name="Weissenbach J."/>
            <person name="Medigue C."/>
            <person name="Bertin P.N."/>
        </authorList>
    </citation>
    <scope>NUCLEOTIDE SEQUENCE</scope>
    <source>
        <strain>3As</strain>
    </source>
</reference>
<feature type="compositionally biased region" description="Basic and acidic residues" evidence="1">
    <location>
        <begin position="403"/>
        <end position="413"/>
    </location>
</feature>
<proteinExistence type="predicted"/>
<protein>
    <submittedName>
        <fullName evidence="3">Enzyme</fullName>
    </submittedName>
</protein>
<feature type="compositionally biased region" description="Low complexity" evidence="1">
    <location>
        <begin position="223"/>
        <end position="248"/>
    </location>
</feature>
<evidence type="ECO:0000259" key="2">
    <source>
        <dbReference type="Pfam" id="PF18821"/>
    </source>
</evidence>
<sequence>MEISQARAESLWREFQSEYRSAAALDFFAAPTTIGDAYGFQDPQHPAHSARATYLPGTHPDEKGVVGVALAHAVDDADFRRSLAHEVIGHHGINTFQRAEKRAILNGLIRAQDDPGLGALWGEVRKYYSGETLEQQAEEVFALIAEHEKPPAPTHAGHAQKGLSTVERLKSDPTAKLTLVEAMTIVRAVSWGMHLGERRQQNFPATRQSLFQQASHTGVIDMATSSSSAGPAAGSGPTSTASAQAAGPESTGAQKIEIEVLGARGESIAEFAADGKAKAPRASFSKPSQADQADKEDSVLNRTPEQESQRKNLLPDYIEKQYFKTGKRYYSSQNNSGQHYFEDRGNRIIANRAHPAERTAQIAVDIAKAREWKAIEVTGTKEFRREAWMKASLAGMTVTGYEPSERDEAELAHKRAASPTETKEQIENAVADKTPEQTAIKQAQEAAEQDKPGERKATPETTRQSSAKTAEAAAEAATIYTLSTASAQANERRVFDKAEDAMRAFLNTDAKEAPHLVESKEDVARTIGQTSLNNGIRTHVVAAEFKELERDMRADGQATALKAEQLSAIRREETAQKVQVAMDEMERVNREAATRFASEKVKASVAVKEHPKLAGPYAVLGAYNAKLKDQGHDEQARKSALAVMRNTLAQRIERGHYDAVKTQQVRFPQRDAQEQRTQIREQTAAETLSAM</sequence>
<organism evidence="3 4">
    <name type="scientific">Thiomonas arsenitoxydans (strain DSM 22701 / CIP 110005 / 3As)</name>
    <dbReference type="NCBI Taxonomy" id="426114"/>
    <lineage>
        <taxon>Bacteria</taxon>
        <taxon>Pseudomonadati</taxon>
        <taxon>Pseudomonadota</taxon>
        <taxon>Betaproteobacteria</taxon>
        <taxon>Burkholderiales</taxon>
        <taxon>Thiomonas</taxon>
    </lineage>
</organism>
<evidence type="ECO:0000313" key="4">
    <source>
        <dbReference type="Proteomes" id="UP000002372"/>
    </source>
</evidence>
<dbReference type="Proteomes" id="UP000002372">
    <property type="component" value="Plasmid pTHI"/>
</dbReference>
<reference evidence="4" key="2">
    <citation type="journal article" date="2010" name="PLoS Genet.">
        <title>Structure, function, and evolution of the Thiomonas spp. genome.</title>
        <authorList>
            <person name="Arsene-Ploetze F."/>
            <person name="Koechler S."/>
            <person name="Marchal M."/>
            <person name="Coppee J.Y."/>
            <person name="Chandler M."/>
            <person name="Bonnefoy V."/>
            <person name="Brochier-Armanet C."/>
            <person name="Barakat M."/>
            <person name="Barbe V."/>
            <person name="Battaglia-Brunet F."/>
            <person name="Bruneel O."/>
            <person name="Bryan C.G."/>
            <person name="Cleiss-Arnold J."/>
            <person name="Cruveiller S."/>
            <person name="Erhardt M."/>
            <person name="Heinrich-Salmeron A."/>
            <person name="Hommais F."/>
            <person name="Joulian C."/>
            <person name="Krin E."/>
            <person name="Lieutaud A."/>
            <person name="Lievremont D."/>
            <person name="Michel C."/>
            <person name="Muller D."/>
            <person name="Ortet P."/>
            <person name="Proux C."/>
            <person name="Siguier P."/>
            <person name="Roche D."/>
            <person name="Rouy Z."/>
            <person name="Salvignol G."/>
            <person name="Slyemi D."/>
            <person name="Talla E."/>
            <person name="Weiss S."/>
            <person name="Weissenbach J."/>
            <person name="Medigue C."/>
            <person name="Bertin P.N."/>
        </authorList>
    </citation>
    <scope>NUCLEOTIDE SEQUENCE [LARGE SCALE GENOMIC DNA]</scope>
    <source>
        <strain evidence="4">DSM 22701 / CIP 110005 / 3As</strain>
    </source>
</reference>
<dbReference type="EMBL" id="FP475957">
    <property type="protein sequence ID" value="CAZ90442.1"/>
    <property type="molecule type" value="Genomic_DNA"/>
</dbReference>
<geneLocation type="plasmid" evidence="3 4">
    <name>pTHI</name>
</geneLocation>
<accession>D6CVV3</accession>
<feature type="region of interest" description="Disordered" evidence="1">
    <location>
        <begin position="401"/>
        <end position="470"/>
    </location>
</feature>
<dbReference type="AlphaFoldDB" id="D6CVV3"/>
<dbReference type="HOGENOM" id="CLU_398434_0_0_4"/>
<feature type="region of interest" description="Disordered" evidence="1">
    <location>
        <begin position="274"/>
        <end position="310"/>
    </location>
</feature>
<evidence type="ECO:0000256" key="1">
    <source>
        <dbReference type="SAM" id="MobiDB-lite"/>
    </source>
</evidence>
<dbReference type="Pfam" id="PF18821">
    <property type="entry name" value="LPD7"/>
    <property type="match status" value="1"/>
</dbReference>
<keyword evidence="3" id="KW-0614">Plasmid</keyword>
<feature type="domain" description="Large polyvalent protein-associated" evidence="2">
    <location>
        <begin position="318"/>
        <end position="410"/>
    </location>
</feature>
<dbReference type="InterPro" id="IPR040677">
    <property type="entry name" value="LPD7"/>
</dbReference>
<dbReference type="RefSeq" id="WP_020909909.1">
    <property type="nucleotide sequence ID" value="NC_014144.1"/>
</dbReference>
<gene>
    <name evidence="3" type="ordered locus">THI_p0046</name>
</gene>